<name>A0A6A6Z1G4_9PEZI</name>
<protein>
    <submittedName>
        <fullName evidence="6 8">RTA1-domain-containing protein</fullName>
    </submittedName>
</protein>
<dbReference type="Proteomes" id="UP000504636">
    <property type="component" value="Unplaced"/>
</dbReference>
<proteinExistence type="predicted"/>
<dbReference type="GO" id="GO:0005886">
    <property type="term" value="C:plasma membrane"/>
    <property type="evidence" value="ECO:0007669"/>
    <property type="project" value="TreeGrafter"/>
</dbReference>
<dbReference type="OrthoDB" id="4521223at2759"/>
<dbReference type="Pfam" id="PF04479">
    <property type="entry name" value="RTA1"/>
    <property type="match status" value="1"/>
</dbReference>
<dbReference type="PANTHER" id="PTHR31465:SF9">
    <property type="entry name" value="SPHINGOID LONG-CHAIN BASE TRANSPORTER RSB1"/>
    <property type="match status" value="1"/>
</dbReference>
<feature type="transmembrane region" description="Helical" evidence="5">
    <location>
        <begin position="273"/>
        <end position="295"/>
    </location>
</feature>
<dbReference type="EMBL" id="MU003695">
    <property type="protein sequence ID" value="KAF2814015.1"/>
    <property type="molecule type" value="Genomic_DNA"/>
</dbReference>
<evidence type="ECO:0000256" key="3">
    <source>
        <dbReference type="ARBA" id="ARBA00022989"/>
    </source>
</evidence>
<comment type="subcellular location">
    <subcellularLocation>
        <location evidence="1">Membrane</location>
        <topology evidence="1">Multi-pass membrane protein</topology>
    </subcellularLocation>
</comment>
<dbReference type="AlphaFoldDB" id="A0A6A6Z1G4"/>
<accession>A0A6A6Z1G4</accession>
<evidence type="ECO:0000256" key="4">
    <source>
        <dbReference type="ARBA" id="ARBA00023136"/>
    </source>
</evidence>
<dbReference type="RefSeq" id="XP_033580979.1">
    <property type="nucleotide sequence ID" value="XM_033723384.1"/>
</dbReference>
<keyword evidence="4 5" id="KW-0472">Membrane</keyword>
<keyword evidence="3 5" id="KW-1133">Transmembrane helix</keyword>
<dbReference type="GO" id="GO:0000324">
    <property type="term" value="C:fungal-type vacuole"/>
    <property type="evidence" value="ECO:0007669"/>
    <property type="project" value="TreeGrafter"/>
</dbReference>
<feature type="transmembrane region" description="Helical" evidence="5">
    <location>
        <begin position="185"/>
        <end position="209"/>
    </location>
</feature>
<feature type="transmembrane region" description="Helical" evidence="5">
    <location>
        <begin position="74"/>
        <end position="95"/>
    </location>
</feature>
<feature type="transmembrane region" description="Helical" evidence="5">
    <location>
        <begin position="107"/>
        <end position="130"/>
    </location>
</feature>
<feature type="transmembrane region" description="Helical" evidence="5">
    <location>
        <begin position="230"/>
        <end position="253"/>
    </location>
</feature>
<reference evidence="8" key="2">
    <citation type="submission" date="2020-04" db="EMBL/GenBank/DDBJ databases">
        <authorList>
            <consortium name="NCBI Genome Project"/>
        </authorList>
    </citation>
    <scope>NUCLEOTIDE SEQUENCE</scope>
    <source>
        <strain evidence="8">CBS 304.34</strain>
    </source>
</reference>
<evidence type="ECO:0000313" key="8">
    <source>
        <dbReference type="RefSeq" id="XP_033580979.1"/>
    </source>
</evidence>
<reference evidence="6 8" key="1">
    <citation type="journal article" date="2020" name="Stud. Mycol.">
        <title>101 Dothideomycetes genomes: a test case for predicting lifestyles and emergence of pathogens.</title>
        <authorList>
            <person name="Haridas S."/>
            <person name="Albert R."/>
            <person name="Binder M."/>
            <person name="Bloem J."/>
            <person name="Labutti K."/>
            <person name="Salamov A."/>
            <person name="Andreopoulos B."/>
            <person name="Baker S."/>
            <person name="Barry K."/>
            <person name="Bills G."/>
            <person name="Bluhm B."/>
            <person name="Cannon C."/>
            <person name="Castanera R."/>
            <person name="Culley D."/>
            <person name="Daum C."/>
            <person name="Ezra D."/>
            <person name="Gonzalez J."/>
            <person name="Henrissat B."/>
            <person name="Kuo A."/>
            <person name="Liang C."/>
            <person name="Lipzen A."/>
            <person name="Lutzoni F."/>
            <person name="Magnuson J."/>
            <person name="Mondo S."/>
            <person name="Nolan M."/>
            <person name="Ohm R."/>
            <person name="Pangilinan J."/>
            <person name="Park H.-J."/>
            <person name="Ramirez L."/>
            <person name="Alfaro M."/>
            <person name="Sun H."/>
            <person name="Tritt A."/>
            <person name="Yoshinaga Y."/>
            <person name="Zwiers L.-H."/>
            <person name="Turgeon B."/>
            <person name="Goodwin S."/>
            <person name="Spatafora J."/>
            <person name="Crous P."/>
            <person name="Grigoriev I."/>
        </authorList>
    </citation>
    <scope>NUCLEOTIDE SEQUENCE</scope>
    <source>
        <strain evidence="6 8">CBS 304.34</strain>
    </source>
</reference>
<feature type="transmembrane region" description="Helical" evidence="5">
    <location>
        <begin position="47"/>
        <end position="67"/>
    </location>
</feature>
<gene>
    <name evidence="6 8" type="ORF">BDZ99DRAFT_495586</name>
</gene>
<evidence type="ECO:0000313" key="7">
    <source>
        <dbReference type="Proteomes" id="UP000504636"/>
    </source>
</evidence>
<evidence type="ECO:0000256" key="2">
    <source>
        <dbReference type="ARBA" id="ARBA00022692"/>
    </source>
</evidence>
<feature type="transmembrane region" description="Helical" evidence="5">
    <location>
        <begin position="151"/>
        <end position="173"/>
    </location>
</feature>
<evidence type="ECO:0000256" key="5">
    <source>
        <dbReference type="SAM" id="Phobius"/>
    </source>
</evidence>
<keyword evidence="7" id="KW-1185">Reference proteome</keyword>
<dbReference type="GeneID" id="54464277"/>
<dbReference type="InterPro" id="IPR007568">
    <property type="entry name" value="RTA1"/>
</dbReference>
<reference evidence="8" key="3">
    <citation type="submission" date="2025-04" db="UniProtKB">
        <authorList>
            <consortium name="RefSeq"/>
        </authorList>
    </citation>
    <scope>IDENTIFICATION</scope>
    <source>
        <strain evidence="8">CBS 304.34</strain>
    </source>
</reference>
<evidence type="ECO:0000313" key="6">
    <source>
        <dbReference type="EMBL" id="KAF2814015.1"/>
    </source>
</evidence>
<dbReference type="PANTHER" id="PTHR31465">
    <property type="entry name" value="PROTEIN RTA1-RELATED"/>
    <property type="match status" value="1"/>
</dbReference>
<keyword evidence="2 5" id="KW-0812">Transmembrane</keyword>
<sequence>MLDRNGVDPNHLNLTTTNSTLIAMQRKYCKLGECPISWATISYLPNIGGNVVYLACFFVLLGIQMFFGIKHKTWTFLGSMIMGLLLEIIGYIGRIMLHNNPFIMNNFLVYLICLTIGPAFFSGCIYLCLGRIITVVGPEHSRLQPRTYAKIFIGCDLFALVLQAVGGALASTAKDHAGSQQGTNVMIAGLVSQVISMVLFMALWLDFTIRVRKAKAMGSLGRSQPALYNTLRNSAIFAGFQWSLIVATILIFIRCIYRVAELAGGFNSAIANSQVSFMIFEGPMIITAVALITWFHPGRVFRQLWVPAGKGDRLVTKGMKPMHSDNGSDVQLGSNIALSEGEQFRESWRAQHQRA</sequence>
<evidence type="ECO:0000256" key="1">
    <source>
        <dbReference type="ARBA" id="ARBA00004141"/>
    </source>
</evidence>
<organism evidence="6">
    <name type="scientific">Mytilinidion resinicola</name>
    <dbReference type="NCBI Taxonomy" id="574789"/>
    <lineage>
        <taxon>Eukaryota</taxon>
        <taxon>Fungi</taxon>
        <taxon>Dikarya</taxon>
        <taxon>Ascomycota</taxon>
        <taxon>Pezizomycotina</taxon>
        <taxon>Dothideomycetes</taxon>
        <taxon>Pleosporomycetidae</taxon>
        <taxon>Mytilinidiales</taxon>
        <taxon>Mytilinidiaceae</taxon>
        <taxon>Mytilinidion</taxon>
    </lineage>
</organism>